<sequence>MAVKKSNKKNSVNGGNELAQRLGAVAAPKKTKVNKSNGGSIKGNNKKTNKKEPINPLLARIDALQKVHNGQSKNNNSSILDNPLAQRIRIVDSKQNRPKGPSSKVKFTAASISKQTQALQSSRLKKQNKITKELPKKNKKSSNQIRNPTILKIKNASNPKFLKIKNLEYGTSINDLRTVLESIGKTKLIRINDLESGSSMAEVAFSSESILETAHIQLNGALADGRKLRTEISNESEIPTQVNHNNGPRVYKSKN</sequence>
<dbReference type="InterPro" id="IPR000504">
    <property type="entry name" value="RRM_dom"/>
</dbReference>
<evidence type="ECO:0000259" key="3">
    <source>
        <dbReference type="PROSITE" id="PS50102"/>
    </source>
</evidence>
<dbReference type="Gene3D" id="3.30.70.330">
    <property type="match status" value="1"/>
</dbReference>
<evidence type="ECO:0000313" key="4">
    <source>
        <dbReference type="EMBL" id="CCH43568.1"/>
    </source>
</evidence>
<dbReference type="SUPFAM" id="SSF54928">
    <property type="entry name" value="RNA-binding domain, RBD"/>
    <property type="match status" value="1"/>
</dbReference>
<evidence type="ECO:0000256" key="2">
    <source>
        <dbReference type="SAM" id="MobiDB-lite"/>
    </source>
</evidence>
<dbReference type="Pfam" id="PF00076">
    <property type="entry name" value="RRM_1"/>
    <property type="match status" value="1"/>
</dbReference>
<keyword evidence="5" id="KW-1185">Reference proteome</keyword>
<dbReference type="InterPro" id="IPR035979">
    <property type="entry name" value="RBD_domain_sf"/>
</dbReference>
<dbReference type="GO" id="GO:0003723">
    <property type="term" value="F:RNA binding"/>
    <property type="evidence" value="ECO:0007669"/>
    <property type="project" value="UniProtKB-UniRule"/>
</dbReference>
<name>K0KQM6_WICCF</name>
<dbReference type="InParanoid" id="K0KQM6"/>
<feature type="region of interest" description="Disordered" evidence="2">
    <location>
        <begin position="1"/>
        <end position="53"/>
    </location>
</feature>
<evidence type="ECO:0000313" key="5">
    <source>
        <dbReference type="Proteomes" id="UP000009328"/>
    </source>
</evidence>
<feature type="compositionally biased region" description="Low complexity" evidence="2">
    <location>
        <begin position="34"/>
        <end position="43"/>
    </location>
</feature>
<dbReference type="Proteomes" id="UP000009328">
    <property type="component" value="Unassembled WGS sequence"/>
</dbReference>
<organism evidence="4 5">
    <name type="scientific">Wickerhamomyces ciferrii (strain ATCC 14091 / BCRC 22168 / CBS 111 / JCM 3599 / NBRC 0793 / NRRL Y-1031 F-60-10)</name>
    <name type="common">Yeast</name>
    <name type="synonym">Pichia ciferrii</name>
    <dbReference type="NCBI Taxonomy" id="1206466"/>
    <lineage>
        <taxon>Eukaryota</taxon>
        <taxon>Fungi</taxon>
        <taxon>Dikarya</taxon>
        <taxon>Ascomycota</taxon>
        <taxon>Saccharomycotina</taxon>
        <taxon>Saccharomycetes</taxon>
        <taxon>Phaffomycetales</taxon>
        <taxon>Wickerhamomycetaceae</taxon>
        <taxon>Wickerhamomyces</taxon>
    </lineage>
</organism>
<accession>K0KQM6</accession>
<dbReference type="HOGENOM" id="CLU_1090727_0_0_1"/>
<keyword evidence="1" id="KW-0694">RNA-binding</keyword>
<feature type="domain" description="RRM" evidence="3">
    <location>
        <begin position="160"/>
        <end position="235"/>
    </location>
</feature>
<dbReference type="InterPro" id="IPR012677">
    <property type="entry name" value="Nucleotide-bd_a/b_plait_sf"/>
</dbReference>
<gene>
    <name evidence="4" type="ORF">BN7_3120</name>
</gene>
<dbReference type="EMBL" id="CAIF01000083">
    <property type="protein sequence ID" value="CCH43568.1"/>
    <property type="molecule type" value="Genomic_DNA"/>
</dbReference>
<reference evidence="4 5" key="1">
    <citation type="journal article" date="2012" name="Eukaryot. Cell">
        <title>Draft genome sequence of Wickerhamomyces ciferrii NRRL Y-1031 F-60-10.</title>
        <authorList>
            <person name="Schneider J."/>
            <person name="Andrea H."/>
            <person name="Blom J."/>
            <person name="Jaenicke S."/>
            <person name="Ruckert C."/>
            <person name="Schorsch C."/>
            <person name="Szczepanowski R."/>
            <person name="Farwick M."/>
            <person name="Goesmann A."/>
            <person name="Puhler A."/>
            <person name="Schaffer S."/>
            <person name="Tauch A."/>
            <person name="Kohler T."/>
            <person name="Brinkrolf K."/>
        </authorList>
    </citation>
    <scope>NUCLEOTIDE SEQUENCE [LARGE SCALE GENOMIC DNA]</scope>
    <source>
        <strain evidence="5">ATCC 14091 / BCRC 22168 / CBS 111 / JCM 3599 / NBRC 0793 / NRRL Y-1031 F-60-10</strain>
    </source>
</reference>
<dbReference type="AlphaFoldDB" id="K0KQM6"/>
<dbReference type="PROSITE" id="PS50102">
    <property type="entry name" value="RRM"/>
    <property type="match status" value="1"/>
</dbReference>
<protein>
    <submittedName>
        <fullName evidence="4">Polyadenylate-binding protein</fullName>
    </submittedName>
</protein>
<comment type="caution">
    <text evidence="4">The sequence shown here is derived from an EMBL/GenBank/DDBJ whole genome shotgun (WGS) entry which is preliminary data.</text>
</comment>
<evidence type="ECO:0000256" key="1">
    <source>
        <dbReference type="PROSITE-ProRule" id="PRU00176"/>
    </source>
</evidence>
<proteinExistence type="predicted"/>
<dbReference type="STRING" id="1206466.K0KQM6"/>